<name>A0ABR2UXY7_9PEZI</name>
<dbReference type="SUPFAM" id="SSF52540">
    <property type="entry name" value="P-loop containing nucleoside triphosphate hydrolases"/>
    <property type="match status" value="1"/>
</dbReference>
<feature type="region of interest" description="Disordered" evidence="1">
    <location>
        <begin position="584"/>
        <end position="609"/>
    </location>
</feature>
<gene>
    <name evidence="2" type="ORF">SUNI508_07278</name>
</gene>
<feature type="compositionally biased region" description="Acidic residues" evidence="1">
    <location>
        <begin position="297"/>
        <end position="314"/>
    </location>
</feature>
<proteinExistence type="predicted"/>
<reference evidence="2 3" key="1">
    <citation type="journal article" date="2024" name="J. Plant Pathol.">
        <title>Sequence and assembly of the genome of Seiridium unicorne, isolate CBS 538.82, causal agent of cypress canker disease.</title>
        <authorList>
            <person name="Scali E."/>
            <person name="Rocca G.D."/>
            <person name="Danti R."/>
            <person name="Garbelotto M."/>
            <person name="Barberini S."/>
            <person name="Baroncelli R."/>
            <person name="Emiliani G."/>
        </authorList>
    </citation>
    <scope>NUCLEOTIDE SEQUENCE [LARGE SCALE GENOMIC DNA]</scope>
    <source>
        <strain evidence="2 3">BM-138-508</strain>
    </source>
</reference>
<accession>A0ABR2UXY7</accession>
<dbReference type="Gene3D" id="3.40.50.300">
    <property type="entry name" value="P-loop containing nucleotide triphosphate hydrolases"/>
    <property type="match status" value="1"/>
</dbReference>
<evidence type="ECO:0000256" key="1">
    <source>
        <dbReference type="SAM" id="MobiDB-lite"/>
    </source>
</evidence>
<dbReference type="EMBL" id="JARVKF010000310">
    <property type="protein sequence ID" value="KAK9419542.1"/>
    <property type="molecule type" value="Genomic_DNA"/>
</dbReference>
<dbReference type="Proteomes" id="UP001408356">
    <property type="component" value="Unassembled WGS sequence"/>
</dbReference>
<feature type="region of interest" description="Disordered" evidence="1">
    <location>
        <begin position="140"/>
        <end position="326"/>
    </location>
</feature>
<comment type="caution">
    <text evidence="2">The sequence shown here is derived from an EMBL/GenBank/DDBJ whole genome shotgun (WGS) entry which is preliminary data.</text>
</comment>
<evidence type="ECO:0000313" key="2">
    <source>
        <dbReference type="EMBL" id="KAK9419542.1"/>
    </source>
</evidence>
<protein>
    <recommendedName>
        <fullName evidence="4">P-loop containing nucleoside triphosphate hydrolase protein</fullName>
    </recommendedName>
</protein>
<evidence type="ECO:0000313" key="3">
    <source>
        <dbReference type="Proteomes" id="UP001408356"/>
    </source>
</evidence>
<dbReference type="InterPro" id="IPR027417">
    <property type="entry name" value="P-loop_NTPase"/>
</dbReference>
<feature type="compositionally biased region" description="Polar residues" evidence="1">
    <location>
        <begin position="587"/>
        <end position="603"/>
    </location>
</feature>
<sequence>MSTFSTQKLRESLEDITVKEHGTAAPAAPASVLSTVPTGQFTFTTVGAPQSAGIPKPASKPKELVGFFHSGPKIAGMAKTADSPFADHGFNFAVYPGTNSGGSLSTKAPKVPTTNFDFDIKHSSGPASLRLPHHTQSKGAVENDELKNSSNSAQVRPPAPKRMNLDFGKEVLTGVSTPEARVNPPNPRMDAPLRSLSNKTRESNPHPPQKVAVANSKSGDTGSVAQSHKPSATKGGQGMPGIEQRANTRAPAPLRPDQAVRTMPGRSPSWETSSSVSDSDEDEESGGKSGRNSASDSDGDSATDNNDSSEDSLEEQSGTSEGERGADEELNYHSGLLHRLPGEDDLNEIRSSPLFTQPIWKYAKSLSKSTRKPAFTQYALLGASFYTSGSGQSEDTCIFYNITAPSSVFICGNQGSGKSHTLSCFLENCLVPSSRLGSLPRPLTGIVFHYDTFISDLSGTPCEAAFLASHPKVKVRVLCAPTNIRTMKHIYSCLPGVTVEELRLKETDLNTKRMLDLMAVGSGTVPLYIHVIQRVLRDMRIEQQTHGRPFSYAQFKRMLEDENLTPMQAVPLQQRLETLESFMVRSQPHSRSSRNARTDTSPKGTDWTPKEGQLTIVDLSCPCVTPEMACSLFNICLSLFLEQKDPSIGRIAALDEAHKYMGDSPESQTLTNSLLSTIRLQRHLALRVIISTQEPTVSPKLLDLCSITVVHRFQSPDWLQVLKGHLAGLSTTSQILIRDEQIRRERGQDDSEAIATFDGVKGISIAPQNPALEMMSHIVKLRTGEALIFAPSAFVGLEKRSSKDGKQPLVEPKRLDHEVMRVRVRARITADGGRSIMAV</sequence>
<feature type="compositionally biased region" description="Low complexity" evidence="1">
    <location>
        <begin position="267"/>
        <end position="277"/>
    </location>
</feature>
<keyword evidence="3" id="KW-1185">Reference proteome</keyword>
<feature type="compositionally biased region" description="Polar residues" evidence="1">
    <location>
        <begin position="215"/>
        <end position="230"/>
    </location>
</feature>
<organism evidence="2 3">
    <name type="scientific">Seiridium unicorne</name>
    <dbReference type="NCBI Taxonomy" id="138068"/>
    <lineage>
        <taxon>Eukaryota</taxon>
        <taxon>Fungi</taxon>
        <taxon>Dikarya</taxon>
        <taxon>Ascomycota</taxon>
        <taxon>Pezizomycotina</taxon>
        <taxon>Sordariomycetes</taxon>
        <taxon>Xylariomycetidae</taxon>
        <taxon>Amphisphaeriales</taxon>
        <taxon>Sporocadaceae</taxon>
        <taxon>Seiridium</taxon>
    </lineage>
</organism>
<evidence type="ECO:0008006" key="4">
    <source>
        <dbReference type="Google" id="ProtNLM"/>
    </source>
</evidence>